<gene>
    <name evidence="7" type="ORF">FHX74_000999</name>
</gene>
<dbReference type="PANTHER" id="PTHR43025">
    <property type="entry name" value="MONOGALACTOSYLDIACYLGLYCEROL SYNTHASE"/>
    <property type="match status" value="1"/>
</dbReference>
<evidence type="ECO:0000256" key="4">
    <source>
        <dbReference type="SAM" id="MobiDB-lite"/>
    </source>
</evidence>
<dbReference type="GO" id="GO:0016020">
    <property type="term" value="C:membrane"/>
    <property type="evidence" value="ECO:0007669"/>
    <property type="project" value="GOC"/>
</dbReference>
<dbReference type="RefSeq" id="WP_182559029.1">
    <property type="nucleotide sequence ID" value="NZ_JACGWT010000002.1"/>
</dbReference>
<dbReference type="Pfam" id="PF06925">
    <property type="entry name" value="MGDG_synth"/>
    <property type="match status" value="1"/>
</dbReference>
<dbReference type="SUPFAM" id="SSF53756">
    <property type="entry name" value="UDP-Glycosyltransferase/glycogen phosphorylase"/>
    <property type="match status" value="1"/>
</dbReference>
<protein>
    <submittedName>
        <fullName evidence="7">Processive 1,2-diacylglycerol beta-glucosyltransferase</fullName>
        <ecNumber evidence="7">2.4.1.315</ecNumber>
    </submittedName>
</protein>
<evidence type="ECO:0000259" key="6">
    <source>
        <dbReference type="Pfam" id="PF06925"/>
    </source>
</evidence>
<dbReference type="GO" id="GO:0009247">
    <property type="term" value="P:glycolipid biosynthetic process"/>
    <property type="evidence" value="ECO:0007669"/>
    <property type="project" value="InterPro"/>
</dbReference>
<dbReference type="EC" id="2.4.1.315" evidence="7"/>
<organism evidence="7 8">
    <name type="scientific">Microlunatus kandeliicorticis</name>
    <dbReference type="NCBI Taxonomy" id="1759536"/>
    <lineage>
        <taxon>Bacteria</taxon>
        <taxon>Bacillati</taxon>
        <taxon>Actinomycetota</taxon>
        <taxon>Actinomycetes</taxon>
        <taxon>Propionibacteriales</taxon>
        <taxon>Propionibacteriaceae</taxon>
        <taxon>Microlunatus</taxon>
    </lineage>
</organism>
<dbReference type="PANTHER" id="PTHR43025:SF3">
    <property type="entry name" value="MONOGALACTOSYLDIACYLGLYCEROL SYNTHASE 1, CHLOROPLASTIC"/>
    <property type="match status" value="1"/>
</dbReference>
<evidence type="ECO:0000313" key="8">
    <source>
        <dbReference type="Proteomes" id="UP000523079"/>
    </source>
</evidence>
<feature type="compositionally biased region" description="Basic residues" evidence="4">
    <location>
        <begin position="443"/>
        <end position="452"/>
    </location>
</feature>
<evidence type="ECO:0000256" key="3">
    <source>
        <dbReference type="ARBA" id="ARBA00022679"/>
    </source>
</evidence>
<dbReference type="Proteomes" id="UP000523079">
    <property type="component" value="Unassembled WGS sequence"/>
</dbReference>
<evidence type="ECO:0000256" key="1">
    <source>
        <dbReference type="ARBA" id="ARBA00006962"/>
    </source>
</evidence>
<keyword evidence="8" id="KW-1185">Reference proteome</keyword>
<dbReference type="InterPro" id="IPR050519">
    <property type="entry name" value="Glycosyltransf_28_UgtP"/>
</dbReference>
<dbReference type="GO" id="GO:0016758">
    <property type="term" value="F:hexosyltransferase activity"/>
    <property type="evidence" value="ECO:0007669"/>
    <property type="project" value="InterPro"/>
</dbReference>
<dbReference type="Gene3D" id="3.40.50.2000">
    <property type="entry name" value="Glycogen Phosphorylase B"/>
    <property type="match status" value="1"/>
</dbReference>
<dbReference type="Pfam" id="PF00534">
    <property type="entry name" value="Glycos_transf_1"/>
    <property type="match status" value="1"/>
</dbReference>
<evidence type="ECO:0000259" key="5">
    <source>
        <dbReference type="Pfam" id="PF00534"/>
    </source>
</evidence>
<dbReference type="AlphaFoldDB" id="A0A7W3P4Y6"/>
<feature type="region of interest" description="Disordered" evidence="4">
    <location>
        <begin position="428"/>
        <end position="452"/>
    </location>
</feature>
<feature type="domain" description="Glycosyl transferase family 1" evidence="5">
    <location>
        <begin position="238"/>
        <end position="356"/>
    </location>
</feature>
<evidence type="ECO:0000313" key="7">
    <source>
        <dbReference type="EMBL" id="MBA8793394.1"/>
    </source>
</evidence>
<accession>A0A7W3P4Y6</accession>
<dbReference type="EMBL" id="JACGWT010000002">
    <property type="protein sequence ID" value="MBA8793394.1"/>
    <property type="molecule type" value="Genomic_DNA"/>
</dbReference>
<keyword evidence="2 7" id="KW-0328">Glycosyltransferase</keyword>
<comment type="similarity">
    <text evidence="1">Belongs to the glycosyltransferase 28 family.</text>
</comment>
<name>A0A7W3P4Y6_9ACTN</name>
<dbReference type="InterPro" id="IPR009695">
    <property type="entry name" value="Diacylglyc_glucosyltr_N"/>
</dbReference>
<evidence type="ECO:0000256" key="2">
    <source>
        <dbReference type="ARBA" id="ARBA00022676"/>
    </source>
</evidence>
<sequence>MDRRILILSASVGSGHTIAARALEESLRNRLGIERVRTLDVLETTPELYRTFYDDAYFGLVEAVPWLVGWGYDANNPPFKLGGSISLWDRINTTSTVRSIREFRPDIVLCTHFLPARLVSLMLTRGSFSTRLAVITTDYDFQGLWLSNTFNHFYTAREETRAHLIGLGLPADRLTASGIPVRAELGRPLDDDARAAVRARYGLEDGVPTLLISAGAAGGGYALGIVRQVRELTADFRAVVVCGRNAQLEHAVRQLVDGHDRRFRVLGYTTEMPELMRVADLFVGKPGGLSASEAMAAGLPMVLIKPIPGQEERNSDFLLEEGAAIRCNYDTTVGWKIDRLLAEPGRLAAMAEHARRIGRPHAAGEITSAVLADTREQLWISHAAQRSILASSERGIAPSDLQADRRIRTLVDTGTGRSVGLITEAQRRTVAKGQRRQVDLGRGGRHPAHREH</sequence>
<keyword evidence="3 7" id="KW-0808">Transferase</keyword>
<comment type="caution">
    <text evidence="7">The sequence shown here is derived from an EMBL/GenBank/DDBJ whole genome shotgun (WGS) entry which is preliminary data.</text>
</comment>
<feature type="domain" description="Diacylglycerol glucosyltransferase N-terminal" evidence="6">
    <location>
        <begin position="16"/>
        <end position="181"/>
    </location>
</feature>
<dbReference type="InterPro" id="IPR001296">
    <property type="entry name" value="Glyco_trans_1"/>
</dbReference>
<reference evidence="7 8" key="1">
    <citation type="submission" date="2020-07" db="EMBL/GenBank/DDBJ databases">
        <title>Sequencing the genomes of 1000 actinobacteria strains.</title>
        <authorList>
            <person name="Klenk H.-P."/>
        </authorList>
    </citation>
    <scope>NUCLEOTIDE SEQUENCE [LARGE SCALE GENOMIC DNA]</scope>
    <source>
        <strain evidence="7 8">DSM 100723</strain>
    </source>
</reference>
<proteinExistence type="inferred from homology"/>